<keyword evidence="2 4" id="KW-0547">Nucleotide-binding</keyword>
<dbReference type="InterPro" id="IPR005225">
    <property type="entry name" value="Small_GTP-bd"/>
</dbReference>
<dbReference type="EMBL" id="GDID01001687">
    <property type="protein sequence ID" value="JAP94919.1"/>
    <property type="molecule type" value="Transcribed_RNA"/>
</dbReference>
<evidence type="ECO:0000313" key="7">
    <source>
        <dbReference type="EMBL" id="JAP94919.1"/>
    </source>
</evidence>
<name>A0A146KI39_9EUKA</name>
<feature type="non-terminal residue" evidence="7">
    <location>
        <position position="165"/>
    </location>
</feature>
<dbReference type="InterPro" id="IPR027417">
    <property type="entry name" value="P-loop_NTPase"/>
</dbReference>
<accession>A0A146KI39</accession>
<dbReference type="PROSITE" id="PS51417">
    <property type="entry name" value="ARF"/>
    <property type="match status" value="1"/>
</dbReference>
<dbReference type="SMART" id="SM00177">
    <property type="entry name" value="ARF"/>
    <property type="match status" value="1"/>
</dbReference>
<evidence type="ECO:0000256" key="6">
    <source>
        <dbReference type="RuleBase" id="RU003925"/>
    </source>
</evidence>
<dbReference type="SUPFAM" id="SSF52540">
    <property type="entry name" value="P-loop containing nucleoside triphosphate hydrolases"/>
    <property type="match status" value="1"/>
</dbReference>
<feature type="binding site" evidence="4">
    <location>
        <begin position="14"/>
        <end position="21"/>
    </location>
    <ligand>
        <name>GTP</name>
        <dbReference type="ChEBI" id="CHEBI:37565"/>
    </ligand>
</feature>
<feature type="binding site" evidence="5">
    <location>
        <position position="38"/>
    </location>
    <ligand>
        <name>Mg(2+)</name>
        <dbReference type="ChEBI" id="CHEBI:18420"/>
    </ligand>
</feature>
<evidence type="ECO:0000256" key="5">
    <source>
        <dbReference type="PIRSR" id="PIRSR606689-2"/>
    </source>
</evidence>
<evidence type="ECO:0000256" key="1">
    <source>
        <dbReference type="ARBA" id="ARBA00010290"/>
    </source>
</evidence>
<evidence type="ECO:0000256" key="4">
    <source>
        <dbReference type="PIRSR" id="PIRSR606689-1"/>
    </source>
</evidence>
<evidence type="ECO:0000256" key="2">
    <source>
        <dbReference type="ARBA" id="ARBA00022741"/>
    </source>
</evidence>
<dbReference type="InterPro" id="IPR024156">
    <property type="entry name" value="Small_GTPase_ARF"/>
</dbReference>
<dbReference type="CDD" id="cd00878">
    <property type="entry name" value="Arf_Arl"/>
    <property type="match status" value="1"/>
</dbReference>
<gene>
    <name evidence="7" type="ORF">TPC1_12248</name>
</gene>
<dbReference type="Pfam" id="PF00025">
    <property type="entry name" value="Arf"/>
    <property type="match status" value="1"/>
</dbReference>
<proteinExistence type="inferred from homology"/>
<comment type="similarity">
    <text evidence="1 6">Belongs to the small GTPase superfamily. Arf family.</text>
</comment>
<dbReference type="InterPro" id="IPR006689">
    <property type="entry name" value="Small_GTPase_ARF/SAR"/>
</dbReference>
<feature type="binding site" evidence="5">
    <location>
        <position position="21"/>
    </location>
    <ligand>
        <name>Mg(2+)</name>
        <dbReference type="ChEBI" id="CHEBI:18420"/>
    </ligand>
</feature>
<keyword evidence="5" id="KW-0479">Metal-binding</keyword>
<feature type="binding site" evidence="4">
    <location>
        <position position="60"/>
    </location>
    <ligand>
        <name>GTP</name>
        <dbReference type="ChEBI" id="CHEBI:37565"/>
    </ligand>
</feature>
<reference evidence="7" key="1">
    <citation type="submission" date="2015-07" db="EMBL/GenBank/DDBJ databases">
        <title>Adaptation to a free-living lifestyle via gene acquisitions in the diplomonad Trepomonas sp. PC1.</title>
        <authorList>
            <person name="Xu F."/>
            <person name="Jerlstrom-Hultqvist J."/>
            <person name="Kolisko M."/>
            <person name="Simpson A.G.B."/>
            <person name="Roger A.J."/>
            <person name="Svard S.G."/>
            <person name="Andersson J.O."/>
        </authorList>
    </citation>
    <scope>NUCLEOTIDE SEQUENCE</scope>
    <source>
        <strain evidence="7">PC1</strain>
    </source>
</reference>
<dbReference type="PANTHER" id="PTHR11711">
    <property type="entry name" value="ADP RIBOSYLATION FACTOR-RELATED"/>
    <property type="match status" value="1"/>
</dbReference>
<keyword evidence="3 4" id="KW-0342">GTP-binding</keyword>
<dbReference type="GO" id="GO:0046872">
    <property type="term" value="F:metal ion binding"/>
    <property type="evidence" value="ECO:0007669"/>
    <property type="project" value="UniProtKB-KW"/>
</dbReference>
<dbReference type="PRINTS" id="PR00328">
    <property type="entry name" value="SAR1GTPBP"/>
</dbReference>
<dbReference type="GO" id="GO:0003924">
    <property type="term" value="F:GTPase activity"/>
    <property type="evidence" value="ECO:0007669"/>
    <property type="project" value="InterPro"/>
</dbReference>
<dbReference type="FunFam" id="3.40.50.300:FF:000412">
    <property type="entry name" value="ADP-ribosylation factor 1"/>
    <property type="match status" value="1"/>
</dbReference>
<evidence type="ECO:0000256" key="3">
    <source>
        <dbReference type="ARBA" id="ARBA00023134"/>
    </source>
</evidence>
<dbReference type="GO" id="GO:0005525">
    <property type="term" value="F:GTP binding"/>
    <property type="evidence" value="ECO:0007669"/>
    <property type="project" value="UniProtKB-KW"/>
</dbReference>
<dbReference type="SMART" id="SM00178">
    <property type="entry name" value="SAR"/>
    <property type="match status" value="1"/>
</dbReference>
<sequence>KFISYKEQRWLMLGDTQSGKTTILYQLKLNEKVETIPTHGFNVETIDVNKSKITIWDIGGIEKIRPLWRHYYQNTTGIIFVIDASSNNEQQRDIKDELSLMLCNEELKEVPILFFLNKVNNSKESIFNIVQLFDLQAITDRNWFISLCSALDRQSLCKGIEWLEN</sequence>
<keyword evidence="5" id="KW-0460">Magnesium</keyword>
<protein>
    <submittedName>
        <fullName evidence="7">ADP-ribosylation factor</fullName>
    </submittedName>
</protein>
<dbReference type="Gene3D" id="3.40.50.300">
    <property type="entry name" value="P-loop containing nucleotide triphosphate hydrolases"/>
    <property type="match status" value="1"/>
</dbReference>
<dbReference type="GO" id="GO:0030010">
    <property type="term" value="P:establishment of cell polarity"/>
    <property type="evidence" value="ECO:0007669"/>
    <property type="project" value="UniProtKB-ARBA"/>
</dbReference>
<dbReference type="AlphaFoldDB" id="A0A146KI39"/>
<feature type="non-terminal residue" evidence="7">
    <location>
        <position position="1"/>
    </location>
</feature>
<organism evidence="7">
    <name type="scientific">Trepomonas sp. PC1</name>
    <dbReference type="NCBI Taxonomy" id="1076344"/>
    <lineage>
        <taxon>Eukaryota</taxon>
        <taxon>Metamonada</taxon>
        <taxon>Diplomonadida</taxon>
        <taxon>Hexamitidae</taxon>
        <taxon>Hexamitinae</taxon>
        <taxon>Trepomonas</taxon>
    </lineage>
</organism>
<dbReference type="NCBIfam" id="TIGR00231">
    <property type="entry name" value="small_GTP"/>
    <property type="match status" value="1"/>
</dbReference>